<dbReference type="CDD" id="cd05237">
    <property type="entry name" value="UDP_invert_4-6DH_SDR_e"/>
    <property type="match status" value="1"/>
</dbReference>
<dbReference type="Pfam" id="PF13727">
    <property type="entry name" value="CoA_binding_3"/>
    <property type="match status" value="1"/>
</dbReference>
<dbReference type="eggNOG" id="COG1086">
    <property type="taxonomic scope" value="Bacteria"/>
</dbReference>
<dbReference type="SUPFAM" id="SSF53335">
    <property type="entry name" value="S-adenosyl-L-methionine-dependent methyltransferases"/>
    <property type="match status" value="1"/>
</dbReference>
<dbReference type="Proteomes" id="UP000010121">
    <property type="component" value="Unassembled WGS sequence"/>
</dbReference>
<keyword evidence="5" id="KW-1185">Reference proteome</keyword>
<evidence type="ECO:0000313" key="4">
    <source>
        <dbReference type="EMBL" id="EEW24767.1"/>
    </source>
</evidence>
<evidence type="ECO:0000256" key="2">
    <source>
        <dbReference type="SAM" id="Phobius"/>
    </source>
</evidence>
<evidence type="ECO:0000313" key="5">
    <source>
        <dbReference type="Proteomes" id="UP000010121"/>
    </source>
</evidence>
<feature type="transmembrane region" description="Helical" evidence="2">
    <location>
        <begin position="12"/>
        <end position="30"/>
    </location>
</feature>
<proteinExistence type="inferred from homology"/>
<dbReference type="InterPro" id="IPR029063">
    <property type="entry name" value="SAM-dependent_MTases_sf"/>
</dbReference>
<feature type="transmembrane region" description="Helical" evidence="2">
    <location>
        <begin position="42"/>
        <end position="62"/>
    </location>
</feature>
<dbReference type="InterPro" id="IPR051203">
    <property type="entry name" value="Polysaccharide_Synthase-Rel"/>
</dbReference>
<dbReference type="InterPro" id="IPR036291">
    <property type="entry name" value="NAD(P)-bd_dom_sf"/>
</dbReference>
<keyword evidence="2" id="KW-1133">Transmembrane helix</keyword>
<sequence>MSRPRKRLVQVSADVFLLTMSFFLAMLLRLETYGFLRAPEVWLLLALVLVPSILLFIVLGFYRAVIRYIGFQALRIVAAGVLASAVLLFVMAQFIGYPISRSVPVIYAALAFLSVGGVRFVMRALNARSEMVSKKPVIIYGAGQSGRQLLVSLKQGPEYAAVALIDDNPDVQGGVIEGCRVFGPQALPGLVKKYDVRTMLLAIPSASQAERKRILERLEPLPVHVQTIPGIRDIVSGQAKISELREVAIEDLLGRDPVPVRPELLGANIRGKVVMITGAGGSIGSELCRQIIRVGPRCVVLFELSEFALYAIDQELRQIAKDEKLDLRIMPVLGSVQDQAAVCAVLTAFGVQTVYHAAAYKHVPMVEFNVLEGIRNNVFGSLTMAQAAVAAGVESFLLVSTDKAVRPTNVMGATKRLAELVCQALARQQTHTRFCMVRFGNVLGSSGSVIPLFHSQISKGGPITVTHPEITRFFMTIPEAAQLVLQAGAMAQGGDVFVLDMGQPVRIVDLAKRMARLSGLTPVLAEDGAGDTAAGTIRITFTKLREGEKLYEELLIGTDARPTAHPRIMTATEIAMDWDNLAPVLEQLRAACDSRSVAAVRQILLHTPIDYTPSEGLNDLVWNEAHLADALTDIAAQ</sequence>
<organism evidence="4 5">
    <name type="scientific">Rhodobacter ferrooxidans</name>
    <dbReference type="NCBI Taxonomy" id="371731"/>
    <lineage>
        <taxon>Bacteria</taxon>
        <taxon>Pseudomonadati</taxon>
        <taxon>Pseudomonadota</taxon>
        <taxon>Alphaproteobacteria</taxon>
        <taxon>Rhodobacterales</taxon>
        <taxon>Rhodobacter group</taxon>
        <taxon>Rhodobacter</taxon>
    </lineage>
</organism>
<protein>
    <submittedName>
        <fullName evidence="4">Polysaccharide biosynthesis protein CapD</fullName>
    </submittedName>
</protein>
<keyword evidence="2" id="KW-0472">Membrane</keyword>
<dbReference type="SUPFAM" id="SSF51735">
    <property type="entry name" value="NAD(P)-binding Rossmann-fold domains"/>
    <property type="match status" value="1"/>
</dbReference>
<gene>
    <name evidence="4" type="ORF">Rsw2DRAFT_2369</name>
</gene>
<evidence type="ECO:0000259" key="3">
    <source>
        <dbReference type="Pfam" id="PF02719"/>
    </source>
</evidence>
<reference evidence="4 5" key="1">
    <citation type="submission" date="2009-08" db="EMBL/GenBank/DDBJ databases">
        <title>The draft genome of Rhodobacter sp. SW2.</title>
        <authorList>
            <consortium name="US DOE Joint Genome Institute (JGI-PGF)"/>
            <person name="Lucas S."/>
            <person name="Copeland A."/>
            <person name="Lapidus A."/>
            <person name="Glavina del Rio T."/>
            <person name="Tice H."/>
            <person name="Bruce D."/>
            <person name="Goodwin L."/>
            <person name="Pitluck S."/>
            <person name="Larimer F."/>
            <person name="Land M.L."/>
            <person name="Hauser L."/>
            <person name="Emerson D."/>
        </authorList>
    </citation>
    <scope>NUCLEOTIDE SEQUENCE [LARGE SCALE GENOMIC DNA]</scope>
    <source>
        <strain evidence="4 5">SW2</strain>
    </source>
</reference>
<dbReference type="EMBL" id="ACYY01000015">
    <property type="protein sequence ID" value="EEW24767.1"/>
    <property type="molecule type" value="Genomic_DNA"/>
</dbReference>
<feature type="transmembrane region" description="Helical" evidence="2">
    <location>
        <begin position="105"/>
        <end position="125"/>
    </location>
</feature>
<dbReference type="InterPro" id="IPR003869">
    <property type="entry name" value="Polysac_CapD-like"/>
</dbReference>
<feature type="transmembrane region" description="Helical" evidence="2">
    <location>
        <begin position="74"/>
        <end position="99"/>
    </location>
</feature>
<dbReference type="PANTHER" id="PTHR43318">
    <property type="entry name" value="UDP-N-ACETYLGLUCOSAMINE 4,6-DEHYDRATASE"/>
    <property type="match status" value="1"/>
</dbReference>
<evidence type="ECO:0000256" key="1">
    <source>
        <dbReference type="ARBA" id="ARBA00007430"/>
    </source>
</evidence>
<accession>C8S2U1</accession>
<feature type="domain" description="Polysaccharide biosynthesis protein CapD-like" evidence="3">
    <location>
        <begin position="274"/>
        <end position="572"/>
    </location>
</feature>
<dbReference type="Pfam" id="PF02719">
    <property type="entry name" value="Polysacc_synt_2"/>
    <property type="match status" value="1"/>
</dbReference>
<name>C8S2U1_9RHOB</name>
<dbReference type="STRING" id="371731.Rsw2DRAFT_2369"/>
<comment type="caution">
    <text evidence="4">The sequence shown here is derived from an EMBL/GenBank/DDBJ whole genome shotgun (WGS) entry which is preliminary data.</text>
</comment>
<dbReference type="PANTHER" id="PTHR43318:SF1">
    <property type="entry name" value="POLYSACCHARIDE BIOSYNTHESIS PROTEIN EPSC-RELATED"/>
    <property type="match status" value="1"/>
</dbReference>
<comment type="similarity">
    <text evidence="1">Belongs to the polysaccharide synthase family.</text>
</comment>
<dbReference type="Gene3D" id="3.40.50.720">
    <property type="entry name" value="NAD(P)-binding Rossmann-like Domain"/>
    <property type="match status" value="2"/>
</dbReference>
<dbReference type="AlphaFoldDB" id="C8S2U1"/>
<keyword evidence="2" id="KW-0812">Transmembrane</keyword>